<evidence type="ECO:0000256" key="9">
    <source>
        <dbReference type="PROSITE-ProRule" id="PRU10141"/>
    </source>
</evidence>
<evidence type="ECO:0000256" key="2">
    <source>
        <dbReference type="ARBA" id="ARBA00022527"/>
    </source>
</evidence>
<reference evidence="12 13" key="1">
    <citation type="submission" date="2020-10" db="EMBL/GenBank/DDBJ databases">
        <title>Identification of Nocardia species via Next-generation sequencing and recognition of intraspecies genetic diversity.</title>
        <authorList>
            <person name="Li P."/>
            <person name="Li P."/>
            <person name="Lu B."/>
        </authorList>
    </citation>
    <scope>NUCLEOTIDE SEQUENCE [LARGE SCALE GENOMIC DNA]</scope>
    <source>
        <strain evidence="12 13">BJ06-0157</strain>
    </source>
</reference>
<evidence type="ECO:0000259" key="11">
    <source>
        <dbReference type="PROSITE" id="PS50011"/>
    </source>
</evidence>
<dbReference type="Pfam" id="PF01436">
    <property type="entry name" value="NHL"/>
    <property type="match status" value="4"/>
</dbReference>
<evidence type="ECO:0000256" key="8">
    <source>
        <dbReference type="PROSITE-ProRule" id="PRU00504"/>
    </source>
</evidence>
<dbReference type="CDD" id="cd14014">
    <property type="entry name" value="STKc_PknB_like"/>
    <property type="match status" value="1"/>
</dbReference>
<evidence type="ECO:0000256" key="1">
    <source>
        <dbReference type="ARBA" id="ARBA00012513"/>
    </source>
</evidence>
<dbReference type="Gene3D" id="2.120.10.30">
    <property type="entry name" value="TolB, C-terminal domain"/>
    <property type="match status" value="1"/>
</dbReference>
<feature type="repeat" description="NHL" evidence="8">
    <location>
        <begin position="400"/>
        <end position="434"/>
    </location>
</feature>
<dbReference type="Pfam" id="PF00069">
    <property type="entry name" value="Pkinase"/>
    <property type="match status" value="1"/>
</dbReference>
<dbReference type="Gene3D" id="1.10.510.10">
    <property type="entry name" value="Transferase(Phosphotransferase) domain 1"/>
    <property type="match status" value="1"/>
</dbReference>
<keyword evidence="10" id="KW-0812">Transmembrane</keyword>
<dbReference type="PANTHER" id="PTHR43289">
    <property type="entry name" value="MITOGEN-ACTIVATED PROTEIN KINASE KINASE KINASE 20-RELATED"/>
    <property type="match status" value="1"/>
</dbReference>
<accession>A0ABS0CSD2</accession>
<keyword evidence="2" id="KW-0723">Serine/threonine-protein kinase</keyword>
<feature type="repeat" description="NHL" evidence="8">
    <location>
        <begin position="358"/>
        <end position="392"/>
    </location>
</feature>
<dbReference type="PROSITE" id="PS00108">
    <property type="entry name" value="PROTEIN_KINASE_ST"/>
    <property type="match status" value="1"/>
</dbReference>
<evidence type="ECO:0000256" key="10">
    <source>
        <dbReference type="SAM" id="Phobius"/>
    </source>
</evidence>
<evidence type="ECO:0000313" key="13">
    <source>
        <dbReference type="Proteomes" id="UP000702209"/>
    </source>
</evidence>
<dbReference type="PROSITE" id="PS00107">
    <property type="entry name" value="PROTEIN_KINASE_ATP"/>
    <property type="match status" value="1"/>
</dbReference>
<dbReference type="EMBL" id="JADLQX010000013">
    <property type="protein sequence ID" value="MBF6299521.1"/>
    <property type="molecule type" value="Genomic_DNA"/>
</dbReference>
<dbReference type="Gene3D" id="3.30.200.20">
    <property type="entry name" value="Phosphorylase Kinase, domain 1"/>
    <property type="match status" value="1"/>
</dbReference>
<keyword evidence="4" id="KW-0677">Repeat</keyword>
<dbReference type="RefSeq" id="WP_195130800.1">
    <property type="nucleotide sequence ID" value="NZ_JADLQX010000013.1"/>
</dbReference>
<evidence type="ECO:0000256" key="5">
    <source>
        <dbReference type="ARBA" id="ARBA00022741"/>
    </source>
</evidence>
<dbReference type="GO" id="GO:0016301">
    <property type="term" value="F:kinase activity"/>
    <property type="evidence" value="ECO:0007669"/>
    <property type="project" value="UniProtKB-KW"/>
</dbReference>
<feature type="repeat" description="NHL" evidence="8">
    <location>
        <begin position="442"/>
        <end position="476"/>
    </location>
</feature>
<keyword evidence="6 12" id="KW-0418">Kinase</keyword>
<evidence type="ECO:0000256" key="7">
    <source>
        <dbReference type="ARBA" id="ARBA00022840"/>
    </source>
</evidence>
<dbReference type="InterPro" id="IPR035016">
    <property type="entry name" value="NHL_PKND"/>
</dbReference>
<keyword evidence="10" id="KW-0472">Membrane</keyword>
<dbReference type="InterPro" id="IPR011009">
    <property type="entry name" value="Kinase-like_dom_sf"/>
</dbReference>
<feature type="domain" description="Protein kinase" evidence="11">
    <location>
        <begin position="24"/>
        <end position="286"/>
    </location>
</feature>
<dbReference type="Gene3D" id="2.40.10.500">
    <property type="match status" value="2"/>
</dbReference>
<keyword evidence="10" id="KW-1133">Transmembrane helix</keyword>
<dbReference type="SMART" id="SM00220">
    <property type="entry name" value="S_TKc"/>
    <property type="match status" value="1"/>
</dbReference>
<dbReference type="InterPro" id="IPR008271">
    <property type="entry name" value="Ser/Thr_kinase_AS"/>
</dbReference>
<keyword evidence="13" id="KW-1185">Reference proteome</keyword>
<evidence type="ECO:0000256" key="6">
    <source>
        <dbReference type="ARBA" id="ARBA00022777"/>
    </source>
</evidence>
<dbReference type="InterPro" id="IPR000719">
    <property type="entry name" value="Prot_kinase_dom"/>
</dbReference>
<comment type="caution">
    <text evidence="12">The sequence shown here is derived from an EMBL/GenBank/DDBJ whole genome shotgun (WGS) entry which is preliminary data.</text>
</comment>
<evidence type="ECO:0000256" key="4">
    <source>
        <dbReference type="ARBA" id="ARBA00022737"/>
    </source>
</evidence>
<feature type="transmembrane region" description="Helical" evidence="10">
    <location>
        <begin position="312"/>
        <end position="333"/>
    </location>
</feature>
<name>A0ABS0CSD2_9NOCA</name>
<organism evidence="12 13">
    <name type="scientific">Nocardia amamiensis</name>
    <dbReference type="NCBI Taxonomy" id="404578"/>
    <lineage>
        <taxon>Bacteria</taxon>
        <taxon>Bacillati</taxon>
        <taxon>Actinomycetota</taxon>
        <taxon>Actinomycetes</taxon>
        <taxon>Mycobacteriales</taxon>
        <taxon>Nocardiaceae</taxon>
        <taxon>Nocardia</taxon>
    </lineage>
</organism>
<dbReference type="SUPFAM" id="SSF101898">
    <property type="entry name" value="NHL repeat"/>
    <property type="match status" value="1"/>
</dbReference>
<feature type="binding site" evidence="9">
    <location>
        <position position="53"/>
    </location>
    <ligand>
        <name>ATP</name>
        <dbReference type="ChEBI" id="CHEBI:30616"/>
    </ligand>
</feature>
<sequence>MDDTSVSGGDTTRRSGTAEVFGRYRLLSLLGQGGMGQVWRAHDSLTNRVVALKVLPERFADDEQLRERFRRECRAVAQLTEPHVIPIHDFGDIDGRLYLNMRLIEGTDLRTLITREGALSPRRAVAIIAQVAGALQAAHDAGLVHRDVKPTNILLGADEFASLIDFGIAHAADDRTLTATGETIGTVAYMAPEEIGAEVKADARVDVYALTCVLYECLTGRPPFASESGMQGVIAHHLHTPPPRPSTTTPGVPAAFDAVIAKGMAKNPGDRYQTVRELAAAARAAVSDSPVSATVGVAARHGRRIRLSPKTAGLLAAAVAVTVVAAVAVVLGVQRGSGGGGNSPTAIAPGYSSQTPLPFTGVSLPTGVAVDTAGNVYVTDMGNDRVLKLAAGASTATALPFTGLKNPQDVAVDGAGNIYVSDTSNDRVLKLAAGASTATPLPFTGLKDPHGVAVDGAGDVYVADRGNDRVLKLAAGASTPMTLPLTGLQGPDGVAVDPAGNVYVTELGTEQVRMLAAGASAPTMLAFTGLKDPQGLAVDTAGDVYVVDWGNKWVVMLAAGASTPTPLPFTGLKNPQGLAVDSAGAVYITDLGPDPVVKLPAG</sequence>
<keyword evidence="3" id="KW-0808">Transferase</keyword>
<dbReference type="InterPro" id="IPR011042">
    <property type="entry name" value="6-blade_b-propeller_TolB-like"/>
</dbReference>
<proteinExistence type="predicted"/>
<evidence type="ECO:0000256" key="3">
    <source>
        <dbReference type="ARBA" id="ARBA00022679"/>
    </source>
</evidence>
<feature type="repeat" description="NHL" evidence="8">
    <location>
        <begin position="527"/>
        <end position="560"/>
    </location>
</feature>
<dbReference type="PROSITE" id="PS50011">
    <property type="entry name" value="PROTEIN_KINASE_DOM"/>
    <property type="match status" value="1"/>
</dbReference>
<evidence type="ECO:0000313" key="12">
    <source>
        <dbReference type="EMBL" id="MBF6299521.1"/>
    </source>
</evidence>
<gene>
    <name evidence="12" type="ORF">IU459_18520</name>
</gene>
<dbReference type="PROSITE" id="PS51125">
    <property type="entry name" value="NHL"/>
    <property type="match status" value="4"/>
</dbReference>
<keyword evidence="5 9" id="KW-0547">Nucleotide-binding</keyword>
<dbReference type="InterPro" id="IPR017441">
    <property type="entry name" value="Protein_kinase_ATP_BS"/>
</dbReference>
<dbReference type="PANTHER" id="PTHR43289:SF6">
    <property type="entry name" value="SERINE_THREONINE-PROTEIN KINASE NEKL-3"/>
    <property type="match status" value="1"/>
</dbReference>
<keyword evidence="7 9" id="KW-0067">ATP-binding</keyword>
<dbReference type="EC" id="2.7.11.1" evidence="1"/>
<protein>
    <recommendedName>
        <fullName evidence="1">non-specific serine/threonine protein kinase</fullName>
        <ecNumber evidence="1">2.7.11.1</ecNumber>
    </recommendedName>
</protein>
<dbReference type="Proteomes" id="UP000702209">
    <property type="component" value="Unassembled WGS sequence"/>
</dbReference>
<dbReference type="CDD" id="cd14952">
    <property type="entry name" value="NHL_PKND_like"/>
    <property type="match status" value="1"/>
</dbReference>
<dbReference type="InterPro" id="IPR001258">
    <property type="entry name" value="NHL_repeat"/>
</dbReference>
<dbReference type="SUPFAM" id="SSF56112">
    <property type="entry name" value="Protein kinase-like (PK-like)"/>
    <property type="match status" value="1"/>
</dbReference>